<keyword evidence="1" id="KW-0732">Signal</keyword>
<dbReference type="InterPro" id="IPR021365">
    <property type="entry name" value="DUF2891"/>
</dbReference>
<dbReference type="OrthoDB" id="9779797at2"/>
<organism evidence="2 3">
    <name type="scientific">Balneicella halophila</name>
    <dbReference type="NCBI Taxonomy" id="1537566"/>
    <lineage>
        <taxon>Bacteria</taxon>
        <taxon>Pseudomonadati</taxon>
        <taxon>Bacteroidota</taxon>
        <taxon>Bacteroidia</taxon>
        <taxon>Bacteroidales</taxon>
        <taxon>Balneicellaceae</taxon>
        <taxon>Balneicella</taxon>
    </lineage>
</organism>
<protein>
    <recommendedName>
        <fullName evidence="4">DUF2891 family protein</fullName>
    </recommendedName>
</protein>
<reference evidence="2 3" key="1">
    <citation type="submission" date="2018-05" db="EMBL/GenBank/DDBJ databases">
        <title>Genomic Encyclopedia of Type Strains, Phase IV (KMG-IV): sequencing the most valuable type-strain genomes for metagenomic binning, comparative biology and taxonomic classification.</title>
        <authorList>
            <person name="Goeker M."/>
        </authorList>
    </citation>
    <scope>NUCLEOTIDE SEQUENCE [LARGE SCALE GENOMIC DNA]</scope>
    <source>
        <strain evidence="2 3">DSM 28579</strain>
    </source>
</reference>
<accession>A0A7L4UQJ1</accession>
<dbReference type="EMBL" id="QENZ01000003">
    <property type="protein sequence ID" value="PVX52020.1"/>
    <property type="molecule type" value="Genomic_DNA"/>
</dbReference>
<feature type="signal peptide" evidence="1">
    <location>
        <begin position="1"/>
        <end position="19"/>
    </location>
</feature>
<evidence type="ECO:0000256" key="1">
    <source>
        <dbReference type="SAM" id="SignalP"/>
    </source>
</evidence>
<keyword evidence="3" id="KW-1185">Reference proteome</keyword>
<name>A0A7L4UQJ1_BALHA</name>
<dbReference type="Proteomes" id="UP000251835">
    <property type="component" value="Unassembled WGS sequence"/>
</dbReference>
<evidence type="ECO:0008006" key="4">
    <source>
        <dbReference type="Google" id="ProtNLM"/>
    </source>
</evidence>
<proteinExistence type="predicted"/>
<evidence type="ECO:0000313" key="2">
    <source>
        <dbReference type="EMBL" id="PVX52020.1"/>
    </source>
</evidence>
<comment type="caution">
    <text evidence="2">The sequence shown here is derived from an EMBL/GenBank/DDBJ whole genome shotgun (WGS) entry which is preliminary data.</text>
</comment>
<gene>
    <name evidence="2" type="ORF">C7377_0315</name>
</gene>
<sequence length="358" mass="41091">MKKSIIVLLTLIISCATVAQTKKLLTDSMALELSKMPLLCIDQEYPNKPGHTYSSADEVNLSPKDLHPSFFGCFDWHSSVHGHWMLLRVFRHSSNLKNKEEILHTLADSFRKEKLLVEADYFSKYEHANIFERTYGWAWVLKLDEELQRSTLSEAEQWHKNMKPLTDTIVKLWKAYLPKQTYPNRTGVHPNSAFALGFAIDWARQVGDTAFEKALVAKAIDFYENEKDTPAYLEPNGSDFFSPSLEIAELMSRIYEPEQFQVWFQDFLNDKGLQNVSEIPIVSDLSDYQTVHLVGLSFSRAWCMQNIAKKLPEGNPRKNYLKQTAQKLIENGLPQLFQGNYGGGHWLASFAMLSLVDE</sequence>
<evidence type="ECO:0000313" key="3">
    <source>
        <dbReference type="Proteomes" id="UP000251835"/>
    </source>
</evidence>
<dbReference type="Pfam" id="PF11199">
    <property type="entry name" value="DUF2891"/>
    <property type="match status" value="1"/>
</dbReference>
<dbReference type="AlphaFoldDB" id="A0A7L4UQJ1"/>
<dbReference type="RefSeq" id="WP_116495582.1">
    <property type="nucleotide sequence ID" value="NZ_QENZ01000003.1"/>
</dbReference>
<dbReference type="PROSITE" id="PS51257">
    <property type="entry name" value="PROKAR_LIPOPROTEIN"/>
    <property type="match status" value="1"/>
</dbReference>
<feature type="chain" id="PRO_5029610300" description="DUF2891 family protein" evidence="1">
    <location>
        <begin position="20"/>
        <end position="358"/>
    </location>
</feature>